<sequence length="379" mass="44479">MIKAIKIRLKPTKEQEVLMFKSAGIARFAYNWGLAKQEENYRKGIKSSIKDSRKEFNQLKKTDEYKWLNEVSAQVSQQAFEDLKAAYKKFFDKNGGKPKFKSKKRDQPKFYARYDAIKFTKNNGLFYVQIEKIGKIQYKSNYDIPQLAKYINPRVSFDGKYWYLSLGFEHGTNKSKLDNVSVGIDLGIKDLATVSHIDKPIKNINKTAKVRKIKKKLKRLQRKVSRKYEKNKDGNKYNKTKNISKLEREIKLVHRRLINIRLNHIHQATNLIVKTKPSRVVMEYLNIQGMMKNKHVSKAIQEQKLYEFKRQMKYKCEFNGIDFVEADKWYPSSKMCSCCGIVKKDLKLSDRTYVCDKCGLIEDRDKNASINLANYQVAN</sequence>
<evidence type="ECO:0000256" key="2">
    <source>
        <dbReference type="ARBA" id="ARBA00022578"/>
    </source>
</evidence>
<protein>
    <submittedName>
        <fullName evidence="10">Putative transposase</fullName>
    </submittedName>
</protein>
<proteinExistence type="inferred from homology"/>
<dbReference type="Pfam" id="PF01385">
    <property type="entry name" value="OrfB_IS605"/>
    <property type="match status" value="1"/>
</dbReference>
<keyword evidence="2" id="KW-0815">Transposition</keyword>
<dbReference type="GO" id="GO:0046872">
    <property type="term" value="F:metal ion binding"/>
    <property type="evidence" value="ECO:0007669"/>
    <property type="project" value="UniProtKB-KW"/>
</dbReference>
<dbReference type="Proteomes" id="UP000217696">
    <property type="component" value="Chromosome"/>
</dbReference>
<keyword evidence="5" id="KW-0238">DNA-binding</keyword>
<gene>
    <name evidence="10" type="ORF">CB4_02578</name>
</gene>
<evidence type="ECO:0000313" key="10">
    <source>
        <dbReference type="EMBL" id="BAU28404.1"/>
    </source>
</evidence>
<dbReference type="EMBL" id="AP017312">
    <property type="protein sequence ID" value="BAU28404.1"/>
    <property type="molecule type" value="Genomic_DNA"/>
</dbReference>
<evidence type="ECO:0000256" key="5">
    <source>
        <dbReference type="ARBA" id="ARBA00023125"/>
    </source>
</evidence>
<dbReference type="Pfam" id="PF12323">
    <property type="entry name" value="HTH_OrfB_IS605"/>
    <property type="match status" value="1"/>
</dbReference>
<dbReference type="AlphaFoldDB" id="A0A0U4NI38"/>
<dbReference type="GO" id="GO:0003677">
    <property type="term" value="F:DNA binding"/>
    <property type="evidence" value="ECO:0007669"/>
    <property type="project" value="UniProtKB-KW"/>
</dbReference>
<keyword evidence="3" id="KW-0479">Metal-binding</keyword>
<comment type="similarity">
    <text evidence="1">In the C-terminal section; belongs to the transposase 35 family.</text>
</comment>
<feature type="domain" description="Cas12f1-like TNB" evidence="8">
    <location>
        <begin position="306"/>
        <end position="372"/>
    </location>
</feature>
<keyword evidence="6" id="KW-0233">DNA recombination</keyword>
<organism evidence="10 11">
    <name type="scientific">Aneurinibacillus soli</name>
    <dbReference type="NCBI Taxonomy" id="1500254"/>
    <lineage>
        <taxon>Bacteria</taxon>
        <taxon>Bacillati</taxon>
        <taxon>Bacillota</taxon>
        <taxon>Bacilli</taxon>
        <taxon>Bacillales</taxon>
        <taxon>Paenibacillaceae</taxon>
        <taxon>Aneurinibacillus group</taxon>
        <taxon>Aneurinibacillus</taxon>
    </lineage>
</organism>
<evidence type="ECO:0000313" key="11">
    <source>
        <dbReference type="Proteomes" id="UP000217696"/>
    </source>
</evidence>
<dbReference type="Pfam" id="PF07282">
    <property type="entry name" value="Cas12f1-like_TNB"/>
    <property type="match status" value="1"/>
</dbReference>
<reference evidence="10 11" key="1">
    <citation type="submission" date="2015-12" db="EMBL/GenBank/DDBJ databases">
        <title>Genome sequence of Aneurinibacillus soli.</title>
        <authorList>
            <person name="Lee J.S."/>
            <person name="Lee K.C."/>
            <person name="Kim K.K."/>
            <person name="Lee B.W."/>
        </authorList>
    </citation>
    <scope>NUCLEOTIDE SEQUENCE [LARGE SCALE GENOMIC DNA]</scope>
    <source>
        <strain evidence="10 11">CB4</strain>
    </source>
</reference>
<feature type="domain" description="Transposase putative helix-turn-helix" evidence="9">
    <location>
        <begin position="1"/>
        <end position="46"/>
    </location>
</feature>
<evidence type="ECO:0000256" key="1">
    <source>
        <dbReference type="ARBA" id="ARBA00008761"/>
    </source>
</evidence>
<evidence type="ECO:0000256" key="3">
    <source>
        <dbReference type="ARBA" id="ARBA00022723"/>
    </source>
</evidence>
<keyword evidence="4" id="KW-0862">Zinc</keyword>
<evidence type="ECO:0000256" key="6">
    <source>
        <dbReference type="ARBA" id="ARBA00023172"/>
    </source>
</evidence>
<dbReference type="GO" id="GO:0032196">
    <property type="term" value="P:transposition"/>
    <property type="evidence" value="ECO:0007669"/>
    <property type="project" value="UniProtKB-KW"/>
</dbReference>
<dbReference type="RefSeq" id="WP_096466162.1">
    <property type="nucleotide sequence ID" value="NZ_AP017312.1"/>
</dbReference>
<dbReference type="KEGG" id="asoc:CB4_02578"/>
<dbReference type="InterPro" id="IPR001959">
    <property type="entry name" value="Transposase"/>
</dbReference>
<dbReference type="OrthoDB" id="56768at2"/>
<dbReference type="InterPro" id="IPR010095">
    <property type="entry name" value="Cas12f1-like_TNB"/>
</dbReference>
<keyword evidence="11" id="KW-1185">Reference proteome</keyword>
<dbReference type="GO" id="GO:0006310">
    <property type="term" value="P:DNA recombination"/>
    <property type="evidence" value="ECO:0007669"/>
    <property type="project" value="UniProtKB-KW"/>
</dbReference>
<evidence type="ECO:0000259" key="9">
    <source>
        <dbReference type="Pfam" id="PF12323"/>
    </source>
</evidence>
<feature type="domain" description="Probable transposase IS891/IS1136/IS1341" evidence="7">
    <location>
        <begin position="174"/>
        <end position="293"/>
    </location>
</feature>
<dbReference type="InterPro" id="IPR021027">
    <property type="entry name" value="Transposase_put_HTH"/>
</dbReference>
<evidence type="ECO:0000259" key="8">
    <source>
        <dbReference type="Pfam" id="PF07282"/>
    </source>
</evidence>
<evidence type="ECO:0000256" key="4">
    <source>
        <dbReference type="ARBA" id="ARBA00022833"/>
    </source>
</evidence>
<dbReference type="NCBIfam" id="TIGR01766">
    <property type="entry name" value="IS200/IS605 family accessory protein TnpB-like domain"/>
    <property type="match status" value="1"/>
</dbReference>
<accession>A0A0U4NI38</accession>
<evidence type="ECO:0000259" key="7">
    <source>
        <dbReference type="Pfam" id="PF01385"/>
    </source>
</evidence>
<name>A0A0U4NI38_9BACL</name>
<dbReference type="NCBIfam" id="NF040570">
    <property type="entry name" value="guided_TnpB"/>
    <property type="match status" value="1"/>
</dbReference>